<feature type="compositionally biased region" description="Polar residues" evidence="1">
    <location>
        <begin position="383"/>
        <end position="395"/>
    </location>
</feature>
<reference evidence="3 5" key="1">
    <citation type="submission" date="2017-06" db="EMBL/GenBank/DDBJ databases">
        <title>A platform for efficient transgenesis in Macrostomum lignano, a flatworm model organism for stem cell research.</title>
        <authorList>
            <person name="Berezikov E."/>
        </authorList>
    </citation>
    <scope>NUCLEOTIDE SEQUENCE [LARGE SCALE GENOMIC DNA]</scope>
    <source>
        <strain evidence="3">DV1</strain>
        <tissue evidence="3">Whole organism</tissue>
    </source>
</reference>
<dbReference type="PANTHER" id="PTHR23140">
    <property type="entry name" value="RNA PROCESSING PROTEIN LD23810P"/>
    <property type="match status" value="1"/>
</dbReference>
<dbReference type="PANTHER" id="PTHR23140:SF4">
    <property type="entry name" value="PROTEIN CBR-NRD-1"/>
    <property type="match status" value="1"/>
</dbReference>
<gene>
    <name evidence="3" type="ORF">BOX15_Mlig004087g2</name>
    <name evidence="4" type="ORF">BOX15_Mlig029065g5</name>
</gene>
<dbReference type="Gene3D" id="3.30.70.330">
    <property type="match status" value="1"/>
</dbReference>
<dbReference type="InterPro" id="IPR000504">
    <property type="entry name" value="RRM_dom"/>
</dbReference>
<name>A0A267DHW2_9PLAT</name>
<dbReference type="STRING" id="282301.A0A267DHW2"/>
<feature type="compositionally biased region" description="Low complexity" evidence="1">
    <location>
        <begin position="441"/>
        <end position="457"/>
    </location>
</feature>
<feature type="compositionally biased region" description="Low complexity" evidence="1">
    <location>
        <begin position="408"/>
        <end position="421"/>
    </location>
</feature>
<comment type="caution">
    <text evidence="3">The sequence shown here is derived from an EMBL/GenBank/DDBJ whole genome shotgun (WGS) entry which is preliminary data.</text>
</comment>
<feature type="region of interest" description="Disordered" evidence="1">
    <location>
        <begin position="57"/>
        <end position="136"/>
    </location>
</feature>
<feature type="compositionally biased region" description="Low complexity" evidence="1">
    <location>
        <begin position="283"/>
        <end position="304"/>
    </location>
</feature>
<evidence type="ECO:0000313" key="5">
    <source>
        <dbReference type="Proteomes" id="UP000215902"/>
    </source>
</evidence>
<evidence type="ECO:0000313" key="4">
    <source>
        <dbReference type="EMBL" id="PAA75861.1"/>
    </source>
</evidence>
<evidence type="ECO:0000313" key="3">
    <source>
        <dbReference type="EMBL" id="PAA48863.1"/>
    </source>
</evidence>
<feature type="domain" description="RRM" evidence="2">
    <location>
        <begin position="147"/>
        <end position="210"/>
    </location>
</feature>
<feature type="compositionally biased region" description="Basic and acidic residues" evidence="1">
    <location>
        <begin position="502"/>
        <end position="511"/>
    </location>
</feature>
<evidence type="ECO:0000259" key="2">
    <source>
        <dbReference type="SMART" id="SM00360"/>
    </source>
</evidence>
<accession>A0A267DHW2</accession>
<dbReference type="SUPFAM" id="SSF54928">
    <property type="entry name" value="RNA-binding domain, RBD"/>
    <property type="match status" value="1"/>
</dbReference>
<feature type="compositionally biased region" description="Polar residues" evidence="1">
    <location>
        <begin position="306"/>
        <end position="337"/>
    </location>
</feature>
<dbReference type="EMBL" id="NIVC01000858">
    <property type="protein sequence ID" value="PAA75861.1"/>
    <property type="molecule type" value="Genomic_DNA"/>
</dbReference>
<dbReference type="Proteomes" id="UP000215902">
    <property type="component" value="Unassembled WGS sequence"/>
</dbReference>
<dbReference type="GO" id="GO:0003723">
    <property type="term" value="F:RNA binding"/>
    <property type="evidence" value="ECO:0007669"/>
    <property type="project" value="InterPro"/>
</dbReference>
<dbReference type="InterPro" id="IPR012677">
    <property type="entry name" value="Nucleotide-bd_a/b_plait_sf"/>
</dbReference>
<feature type="region of interest" description="Disordered" evidence="1">
    <location>
        <begin position="283"/>
        <end position="606"/>
    </location>
</feature>
<proteinExistence type="predicted"/>
<feature type="non-terminal residue" evidence="3">
    <location>
        <position position="1"/>
    </location>
</feature>
<dbReference type="GO" id="GO:0005634">
    <property type="term" value="C:nucleus"/>
    <property type="evidence" value="ECO:0007669"/>
    <property type="project" value="TreeGrafter"/>
</dbReference>
<keyword evidence="5" id="KW-1185">Reference proteome</keyword>
<dbReference type="SMART" id="SM00360">
    <property type="entry name" value="RRM"/>
    <property type="match status" value="1"/>
</dbReference>
<organism evidence="3 5">
    <name type="scientific">Macrostomum lignano</name>
    <dbReference type="NCBI Taxonomy" id="282301"/>
    <lineage>
        <taxon>Eukaryota</taxon>
        <taxon>Metazoa</taxon>
        <taxon>Spiralia</taxon>
        <taxon>Lophotrochozoa</taxon>
        <taxon>Platyhelminthes</taxon>
        <taxon>Rhabditophora</taxon>
        <taxon>Macrostomorpha</taxon>
        <taxon>Macrostomida</taxon>
        <taxon>Macrostomidae</taxon>
        <taxon>Macrostomum</taxon>
    </lineage>
</organism>
<protein>
    <recommendedName>
        <fullName evidence="2">RRM domain-containing protein</fullName>
    </recommendedName>
</protein>
<evidence type="ECO:0000256" key="1">
    <source>
        <dbReference type="SAM" id="MobiDB-lite"/>
    </source>
</evidence>
<feature type="compositionally biased region" description="Polar residues" evidence="1">
    <location>
        <begin position="458"/>
        <end position="472"/>
    </location>
</feature>
<feature type="compositionally biased region" description="Polar residues" evidence="1">
    <location>
        <begin position="579"/>
        <end position="595"/>
    </location>
</feature>
<feature type="compositionally biased region" description="Low complexity" evidence="1">
    <location>
        <begin position="57"/>
        <end position="95"/>
    </location>
</feature>
<dbReference type="InterPro" id="IPR035979">
    <property type="entry name" value="RBD_domain_sf"/>
</dbReference>
<dbReference type="InterPro" id="IPR051485">
    <property type="entry name" value="SR-CTD_assoc_factor"/>
</dbReference>
<dbReference type="AlphaFoldDB" id="A0A267DHW2"/>
<feature type="compositionally biased region" description="Low complexity" evidence="1">
    <location>
        <begin position="338"/>
        <end position="355"/>
    </location>
</feature>
<sequence length="606" mass="63320">PMAADNSTKIPTLLSQVLECIKSSKGDALVTGLKEVNQFFSTVNEYAFRQMGAQMAQASSEDTSATAAEKPETTAPDAKSQSQQQSSSDSSSKQPVAKQAEQSSSTAQGTPASKDAANGVSKSGDSSVEELGLPKPRDGHVAVCSTSIMIKQIPKFWSEKKVKERAEEFGTVTRIDYKAFLNTAAVTFKSRSEAFKAISGVPKTRPLSVSWELNSGIANSYFKKYWDANDGATFIPISMFPWMKQKDLLLGGALLLGKGQQPAASNAANADASSSATAGSKAAQSGSAAAPSSASKASPANKNAPVSKSASTTPTQRNVAGSPAGSFSGNKASGNVQNSKQSTSSSFGSGSNQKSVGPSARGSARHGNRSQGDIPSLFASDFTKPTQPQSSTPAQSAGPRFATPSNPPQQSMPQAGQQQKQVRPYGSTPSIGIAGSAQQLSNPFASPASRAPAPGFSNIGQQHSTFPRQSRNVPDVQLQQQQQQNAAFGKRNSLDSNSAHGGEIKRPRMDEPMQPVGRGYVPGRNASFESGSADRSDMSRGPEYSQQTGRSAPGPQFGQPYANPAPAGPGIRPFGTPRPVSNQGLLQPPANSRFGQSAPPPRPFRF</sequence>
<feature type="compositionally biased region" description="Polar residues" evidence="1">
    <location>
        <begin position="100"/>
        <end position="111"/>
    </location>
</feature>
<dbReference type="EMBL" id="NIVC01004034">
    <property type="protein sequence ID" value="PAA48863.1"/>
    <property type="molecule type" value="Genomic_DNA"/>
</dbReference>